<evidence type="ECO:0000256" key="1">
    <source>
        <dbReference type="ARBA" id="ARBA00002264"/>
    </source>
</evidence>
<dbReference type="GO" id="GO:0005886">
    <property type="term" value="C:plasma membrane"/>
    <property type="evidence" value="ECO:0007669"/>
    <property type="project" value="UniProtKB-SubCell"/>
</dbReference>
<evidence type="ECO:0000256" key="10">
    <source>
        <dbReference type="ARBA" id="ARBA00041109"/>
    </source>
</evidence>
<keyword evidence="4 11" id="KW-0813">Transport</keyword>
<evidence type="ECO:0000256" key="6">
    <source>
        <dbReference type="ARBA" id="ARBA00022597"/>
    </source>
</evidence>
<organism evidence="13 14">
    <name type="scientific">Borborobacter arsenicus</name>
    <dbReference type="NCBI Taxonomy" id="1851146"/>
    <lineage>
        <taxon>Bacteria</taxon>
        <taxon>Pseudomonadati</taxon>
        <taxon>Pseudomonadota</taxon>
        <taxon>Alphaproteobacteria</taxon>
        <taxon>Hyphomicrobiales</taxon>
        <taxon>Phyllobacteriaceae</taxon>
        <taxon>Borborobacter</taxon>
    </lineage>
</organism>
<proteinExistence type="inferred from homology"/>
<dbReference type="EMBL" id="RKST01000001">
    <property type="protein sequence ID" value="RUM99900.1"/>
    <property type="molecule type" value="Genomic_DNA"/>
</dbReference>
<evidence type="ECO:0000256" key="11">
    <source>
        <dbReference type="RuleBase" id="RU363032"/>
    </source>
</evidence>
<dbReference type="Pfam" id="PF00528">
    <property type="entry name" value="BPD_transp_1"/>
    <property type="match status" value="1"/>
</dbReference>
<comment type="similarity">
    <text evidence="3">Belongs to the binding-protein-dependent transport system permease family. MalFG subfamily.</text>
</comment>
<feature type="domain" description="ABC transmembrane type-1" evidence="12">
    <location>
        <begin position="64"/>
        <end position="253"/>
    </location>
</feature>
<dbReference type="CDD" id="cd06261">
    <property type="entry name" value="TM_PBP2"/>
    <property type="match status" value="1"/>
</dbReference>
<name>A0A432VCJ4_9HYPH</name>
<reference evidence="13 14" key="1">
    <citation type="submission" date="2018-11" db="EMBL/GenBank/DDBJ databases">
        <title>Pseudaminobacter arsenicus sp. nov., an arsenic-resistant bacterium isolated from arsenic-rich aquifers.</title>
        <authorList>
            <person name="Mu Y."/>
        </authorList>
    </citation>
    <scope>NUCLEOTIDE SEQUENCE [LARGE SCALE GENOMIC DNA]</scope>
    <source>
        <strain evidence="13 14">CB3</strain>
    </source>
</reference>
<dbReference type="Gene3D" id="1.10.3720.10">
    <property type="entry name" value="MetI-like"/>
    <property type="match status" value="1"/>
</dbReference>
<evidence type="ECO:0000256" key="8">
    <source>
        <dbReference type="ARBA" id="ARBA00022989"/>
    </source>
</evidence>
<dbReference type="InterPro" id="IPR050901">
    <property type="entry name" value="BP-dep_ABC_trans_perm"/>
</dbReference>
<evidence type="ECO:0000256" key="3">
    <source>
        <dbReference type="ARBA" id="ARBA00009047"/>
    </source>
</evidence>
<protein>
    <recommendedName>
        <fullName evidence="10">Maltose/maltodextrin transport system permease protein MalG</fullName>
    </recommendedName>
</protein>
<dbReference type="InterPro" id="IPR000515">
    <property type="entry name" value="MetI-like"/>
</dbReference>
<gene>
    <name evidence="13" type="ORF">EET67_00990</name>
</gene>
<evidence type="ECO:0000313" key="14">
    <source>
        <dbReference type="Proteomes" id="UP000281647"/>
    </source>
</evidence>
<dbReference type="PANTHER" id="PTHR32243">
    <property type="entry name" value="MALTOSE TRANSPORT SYSTEM PERMEASE-RELATED"/>
    <property type="match status" value="1"/>
</dbReference>
<dbReference type="InterPro" id="IPR035906">
    <property type="entry name" value="MetI-like_sf"/>
</dbReference>
<feature type="transmembrane region" description="Helical" evidence="11">
    <location>
        <begin position="6"/>
        <end position="27"/>
    </location>
</feature>
<keyword evidence="5" id="KW-1003">Cell membrane</keyword>
<evidence type="ECO:0000313" key="13">
    <source>
        <dbReference type="EMBL" id="RUM99900.1"/>
    </source>
</evidence>
<dbReference type="SUPFAM" id="SSF161098">
    <property type="entry name" value="MetI-like"/>
    <property type="match status" value="1"/>
</dbReference>
<keyword evidence="8 11" id="KW-1133">Transmembrane helix</keyword>
<dbReference type="PROSITE" id="PS50928">
    <property type="entry name" value="ABC_TM1"/>
    <property type="match status" value="1"/>
</dbReference>
<dbReference type="PANTHER" id="PTHR32243:SF50">
    <property type="entry name" value="MALTOSE_MALTODEXTRIN TRANSPORT SYSTEM PERMEASE PROTEIN MALG"/>
    <property type="match status" value="1"/>
</dbReference>
<keyword evidence="14" id="KW-1185">Reference proteome</keyword>
<comment type="subcellular location">
    <subcellularLocation>
        <location evidence="2 11">Cell membrane</location>
        <topology evidence="2 11">Multi-pass membrane protein</topology>
    </subcellularLocation>
</comment>
<feature type="transmembrane region" description="Helical" evidence="11">
    <location>
        <begin position="102"/>
        <end position="121"/>
    </location>
</feature>
<feature type="transmembrane region" description="Helical" evidence="11">
    <location>
        <begin position="127"/>
        <end position="150"/>
    </location>
</feature>
<feature type="transmembrane region" description="Helical" evidence="11">
    <location>
        <begin position="71"/>
        <end position="90"/>
    </location>
</feature>
<dbReference type="Proteomes" id="UP000281647">
    <property type="component" value="Unassembled WGS sequence"/>
</dbReference>
<evidence type="ECO:0000256" key="9">
    <source>
        <dbReference type="ARBA" id="ARBA00023136"/>
    </source>
</evidence>
<keyword evidence="7 11" id="KW-0812">Transmembrane</keyword>
<sequence>MVGWLLQTVAIIAVLGFFVLPIVYLVAVSFKTQSEVATSIFFPSEPTLANWYAILGTFPIFGFLGNSAFAAIVSSLGTLLIAVPAVYAISRYNMGGNALPSLTLGIYMAPPIVSLLPLFFLLRATGILHTLGGLTFVYALMNVPVALWLLQGFMHRIPREIDQAAAMDGAGPIRTLVAVILPTMMPGIVATGIICAVLSYNEFLFAFFMTASETRTMPIALALFQGDQIVNFGQMAVASLIGILPIAIAILFFQRWLIGGLTAGAEK</sequence>
<evidence type="ECO:0000256" key="7">
    <source>
        <dbReference type="ARBA" id="ARBA00022692"/>
    </source>
</evidence>
<evidence type="ECO:0000259" key="12">
    <source>
        <dbReference type="PROSITE" id="PS50928"/>
    </source>
</evidence>
<evidence type="ECO:0000256" key="5">
    <source>
        <dbReference type="ARBA" id="ARBA00022475"/>
    </source>
</evidence>
<comment type="function">
    <text evidence="1">Part of the ABC transporter complex MalEFGK involved in maltose/maltodextrin import. Probably responsible for the translocation of the substrate across the membrane.</text>
</comment>
<keyword evidence="9 11" id="KW-0472">Membrane</keyword>
<comment type="caution">
    <text evidence="13">The sequence shown here is derived from an EMBL/GenBank/DDBJ whole genome shotgun (WGS) entry which is preliminary data.</text>
</comment>
<feature type="transmembrane region" description="Helical" evidence="11">
    <location>
        <begin position="176"/>
        <end position="199"/>
    </location>
</feature>
<feature type="transmembrane region" description="Helical" evidence="11">
    <location>
        <begin position="236"/>
        <end position="258"/>
    </location>
</feature>
<evidence type="ECO:0000256" key="4">
    <source>
        <dbReference type="ARBA" id="ARBA00022448"/>
    </source>
</evidence>
<evidence type="ECO:0000256" key="2">
    <source>
        <dbReference type="ARBA" id="ARBA00004651"/>
    </source>
</evidence>
<dbReference type="AlphaFoldDB" id="A0A432VCJ4"/>
<dbReference type="GO" id="GO:0055085">
    <property type="term" value="P:transmembrane transport"/>
    <property type="evidence" value="ECO:0007669"/>
    <property type="project" value="InterPro"/>
</dbReference>
<dbReference type="OrthoDB" id="9815445at2"/>
<keyword evidence="6" id="KW-0762">Sugar transport</keyword>
<feature type="transmembrane region" description="Helical" evidence="11">
    <location>
        <begin position="48"/>
        <end position="65"/>
    </location>
</feature>
<accession>A0A432VCJ4</accession>